<protein>
    <recommendedName>
        <fullName evidence="3">Transcriptional regulator</fullName>
    </recommendedName>
</protein>
<evidence type="ECO:0000313" key="2">
    <source>
        <dbReference type="Proteomes" id="UP000615455"/>
    </source>
</evidence>
<keyword evidence="2" id="KW-1185">Reference proteome</keyword>
<reference evidence="2" key="1">
    <citation type="journal article" date="2019" name="Int. J. Syst. Evol. Microbiol.">
        <title>The Global Catalogue of Microorganisms (GCM) 10K type strain sequencing project: providing services to taxonomists for standard genome sequencing and annotation.</title>
        <authorList>
            <consortium name="The Broad Institute Genomics Platform"/>
            <consortium name="The Broad Institute Genome Sequencing Center for Infectious Disease"/>
            <person name="Wu L."/>
            <person name="Ma J."/>
        </authorList>
    </citation>
    <scope>NUCLEOTIDE SEQUENCE [LARGE SCALE GENOMIC DNA]</scope>
    <source>
        <strain evidence="2">CGMCC 1.15043</strain>
    </source>
</reference>
<dbReference type="RefSeq" id="WP_189006913.1">
    <property type="nucleotide sequence ID" value="NZ_BMHE01000001.1"/>
</dbReference>
<sequence>MKFEQAFEAFMSSQIIAETNNRRRERLERGLGYAEIEFLRSVWYPAAGNFNHLYPEWEVKDFSNNYRYLDFAYMPGQVKGAIEIQGYSSHARDMEIWRFKDLCIRHCYLALDGWVVMPLAFPSITESPKQCQQLMLSFIGKFISTHVPVSLSWVENETIRFARGLLRPFPPSELSAHLKVSTKYARIILHRLCDMQLLVVTKGQERARMYQLNLAI</sequence>
<evidence type="ECO:0000313" key="1">
    <source>
        <dbReference type="EMBL" id="GGI43938.1"/>
    </source>
</evidence>
<organism evidence="1 2">
    <name type="scientific">Paenibacillus marchantiophytorum</name>
    <dbReference type="NCBI Taxonomy" id="1619310"/>
    <lineage>
        <taxon>Bacteria</taxon>
        <taxon>Bacillati</taxon>
        <taxon>Bacillota</taxon>
        <taxon>Bacilli</taxon>
        <taxon>Bacillales</taxon>
        <taxon>Paenibacillaceae</taxon>
        <taxon>Paenibacillus</taxon>
    </lineage>
</organism>
<proteinExistence type="predicted"/>
<name>A0ABQ2BRG3_9BACL</name>
<gene>
    <name evidence="1" type="ORF">GCM10008018_04620</name>
</gene>
<dbReference type="EMBL" id="BMHE01000001">
    <property type="protein sequence ID" value="GGI43938.1"/>
    <property type="molecule type" value="Genomic_DNA"/>
</dbReference>
<dbReference type="Proteomes" id="UP000615455">
    <property type="component" value="Unassembled WGS sequence"/>
</dbReference>
<accession>A0ABQ2BRG3</accession>
<evidence type="ECO:0008006" key="3">
    <source>
        <dbReference type="Google" id="ProtNLM"/>
    </source>
</evidence>
<comment type="caution">
    <text evidence="1">The sequence shown here is derived from an EMBL/GenBank/DDBJ whole genome shotgun (WGS) entry which is preliminary data.</text>
</comment>